<protein>
    <submittedName>
        <fullName evidence="1">Uncharacterized protein</fullName>
    </submittedName>
</protein>
<dbReference type="RefSeq" id="WP_257788896.1">
    <property type="nucleotide sequence ID" value="NZ_CANLXW010000017.1"/>
</dbReference>
<reference evidence="2" key="1">
    <citation type="submission" date="2023-07" db="EMBL/GenBank/DDBJ databases">
        <title>Draft genomic sequences of Priestia flexa CCM isolated from the soil of an abandoned mine contaminated by free cyanide in the high Andean zone of Tacna, Peru.</title>
        <authorList>
            <person name="Caceda Quiroz C.J."/>
            <person name="Maraza Chooque G.J."/>
            <person name="Fora Quispe G.L."/>
            <person name="Carpio Mamani M."/>
        </authorList>
    </citation>
    <scope>NUCLEOTIDE SEQUENCE [LARGE SCALE GENOMIC DNA]</scope>
    <source>
        <strain evidence="2">CCM</strain>
    </source>
</reference>
<name>A0ABU4J878_9BACI</name>
<accession>A0ABU4J878</accession>
<gene>
    <name evidence="1" type="ORF">RIB56_13860</name>
</gene>
<organism evidence="1 2">
    <name type="scientific">Priestia flexa</name>
    <dbReference type="NCBI Taxonomy" id="86664"/>
    <lineage>
        <taxon>Bacteria</taxon>
        <taxon>Bacillati</taxon>
        <taxon>Bacillota</taxon>
        <taxon>Bacilli</taxon>
        <taxon>Bacillales</taxon>
        <taxon>Bacillaceae</taxon>
        <taxon>Priestia</taxon>
    </lineage>
</organism>
<dbReference type="Proteomes" id="UP001284771">
    <property type="component" value="Unassembled WGS sequence"/>
</dbReference>
<evidence type="ECO:0000313" key="2">
    <source>
        <dbReference type="Proteomes" id="UP001284771"/>
    </source>
</evidence>
<dbReference type="EMBL" id="JAWUZT010000041">
    <property type="protein sequence ID" value="MDW8517211.1"/>
    <property type="molecule type" value="Genomic_DNA"/>
</dbReference>
<dbReference type="GeneID" id="93684822"/>
<comment type="caution">
    <text evidence="1">The sequence shown here is derived from an EMBL/GenBank/DDBJ whole genome shotgun (WGS) entry which is preliminary data.</text>
</comment>
<evidence type="ECO:0000313" key="1">
    <source>
        <dbReference type="EMBL" id="MDW8517211.1"/>
    </source>
</evidence>
<sequence length="41" mass="5078">MEQITIKQETEQEQNEKTNFTWVDEYPTVLDIINEYYSFCR</sequence>
<proteinExistence type="predicted"/>
<keyword evidence="2" id="KW-1185">Reference proteome</keyword>